<dbReference type="Proteomes" id="UP000236291">
    <property type="component" value="Unassembled WGS sequence"/>
</dbReference>
<feature type="non-terminal residue" evidence="1">
    <location>
        <position position="1"/>
    </location>
</feature>
<comment type="caution">
    <text evidence="1">The sequence shown here is derived from an EMBL/GenBank/DDBJ whole genome shotgun (WGS) entry which is preliminary data.</text>
</comment>
<reference evidence="1 2" key="1">
    <citation type="journal article" date="2014" name="Am. J. Bot.">
        <title>Genome assembly and annotation for red clover (Trifolium pratense; Fabaceae).</title>
        <authorList>
            <person name="Istvanek J."/>
            <person name="Jaros M."/>
            <person name="Krenek A."/>
            <person name="Repkova J."/>
        </authorList>
    </citation>
    <scope>NUCLEOTIDE SEQUENCE [LARGE SCALE GENOMIC DNA]</scope>
    <source>
        <strain evidence="2">cv. Tatra</strain>
        <tissue evidence="1">Young leaves</tissue>
    </source>
</reference>
<accession>A0A2K3KMF7</accession>
<sequence length="35" mass="3697">RQPGRARALQNVTAAEPSAALTDSAVEMTLDIMIV</sequence>
<evidence type="ECO:0000313" key="2">
    <source>
        <dbReference type="Proteomes" id="UP000236291"/>
    </source>
</evidence>
<proteinExistence type="predicted"/>
<protein>
    <submittedName>
        <fullName evidence="1">Uncharacterized protein</fullName>
    </submittedName>
</protein>
<reference evidence="1 2" key="2">
    <citation type="journal article" date="2017" name="Front. Plant Sci.">
        <title>Gene Classification and Mining of Molecular Markers Useful in Red Clover (Trifolium pratense) Breeding.</title>
        <authorList>
            <person name="Istvanek J."/>
            <person name="Dluhosova J."/>
            <person name="Dluhos P."/>
            <person name="Patkova L."/>
            <person name="Nedelnik J."/>
            <person name="Repkova J."/>
        </authorList>
    </citation>
    <scope>NUCLEOTIDE SEQUENCE [LARGE SCALE GENOMIC DNA]</scope>
    <source>
        <strain evidence="2">cv. Tatra</strain>
        <tissue evidence="1">Young leaves</tissue>
    </source>
</reference>
<evidence type="ECO:0000313" key="1">
    <source>
        <dbReference type="EMBL" id="PNX67423.1"/>
    </source>
</evidence>
<organism evidence="1 2">
    <name type="scientific">Trifolium pratense</name>
    <name type="common">Red clover</name>
    <dbReference type="NCBI Taxonomy" id="57577"/>
    <lineage>
        <taxon>Eukaryota</taxon>
        <taxon>Viridiplantae</taxon>
        <taxon>Streptophyta</taxon>
        <taxon>Embryophyta</taxon>
        <taxon>Tracheophyta</taxon>
        <taxon>Spermatophyta</taxon>
        <taxon>Magnoliopsida</taxon>
        <taxon>eudicotyledons</taxon>
        <taxon>Gunneridae</taxon>
        <taxon>Pentapetalae</taxon>
        <taxon>rosids</taxon>
        <taxon>fabids</taxon>
        <taxon>Fabales</taxon>
        <taxon>Fabaceae</taxon>
        <taxon>Papilionoideae</taxon>
        <taxon>50 kb inversion clade</taxon>
        <taxon>NPAAA clade</taxon>
        <taxon>Hologalegina</taxon>
        <taxon>IRL clade</taxon>
        <taxon>Trifolieae</taxon>
        <taxon>Trifolium</taxon>
    </lineage>
</organism>
<dbReference type="AlphaFoldDB" id="A0A2K3KMF7"/>
<gene>
    <name evidence="1" type="ORF">L195_g055620</name>
</gene>
<dbReference type="EMBL" id="ASHM01102002">
    <property type="protein sequence ID" value="PNX67423.1"/>
    <property type="molecule type" value="Genomic_DNA"/>
</dbReference>
<name>A0A2K3KMF7_TRIPR</name>